<name>A0ABQ5EL86_9ASTR</name>
<evidence type="ECO:0000313" key="1">
    <source>
        <dbReference type="EMBL" id="GJT51676.1"/>
    </source>
</evidence>
<reference evidence="1" key="2">
    <citation type="submission" date="2022-01" db="EMBL/GenBank/DDBJ databases">
        <authorList>
            <person name="Yamashiro T."/>
            <person name="Shiraishi A."/>
            <person name="Satake H."/>
            <person name="Nakayama K."/>
        </authorList>
    </citation>
    <scope>NUCLEOTIDE SEQUENCE</scope>
</reference>
<comment type="caution">
    <text evidence="1">The sequence shown here is derived from an EMBL/GenBank/DDBJ whole genome shotgun (WGS) entry which is preliminary data.</text>
</comment>
<dbReference type="EMBL" id="BQNB010016428">
    <property type="protein sequence ID" value="GJT51676.1"/>
    <property type="molecule type" value="Genomic_DNA"/>
</dbReference>
<proteinExistence type="predicted"/>
<protein>
    <submittedName>
        <fullName evidence="1">Uncharacterized protein</fullName>
    </submittedName>
</protein>
<organism evidence="1 2">
    <name type="scientific">Tanacetum coccineum</name>
    <dbReference type="NCBI Taxonomy" id="301880"/>
    <lineage>
        <taxon>Eukaryota</taxon>
        <taxon>Viridiplantae</taxon>
        <taxon>Streptophyta</taxon>
        <taxon>Embryophyta</taxon>
        <taxon>Tracheophyta</taxon>
        <taxon>Spermatophyta</taxon>
        <taxon>Magnoliopsida</taxon>
        <taxon>eudicotyledons</taxon>
        <taxon>Gunneridae</taxon>
        <taxon>Pentapetalae</taxon>
        <taxon>asterids</taxon>
        <taxon>campanulids</taxon>
        <taxon>Asterales</taxon>
        <taxon>Asteraceae</taxon>
        <taxon>Asteroideae</taxon>
        <taxon>Anthemideae</taxon>
        <taxon>Anthemidinae</taxon>
        <taxon>Tanacetum</taxon>
    </lineage>
</organism>
<gene>
    <name evidence="1" type="ORF">Tco_0977833</name>
</gene>
<accession>A0ABQ5EL86</accession>
<sequence length="95" mass="11345">MMWAVMMDIEVDRDYGIARGLLEVMREVHARLSTRQVKINKAKHHKDPRMVKSVAFFREQQAQDLNLMNDLMLKITETQLRTFEKQEFIGYAKKF</sequence>
<reference evidence="1" key="1">
    <citation type="journal article" date="2022" name="Int. J. Mol. Sci.">
        <title>Draft Genome of Tanacetum Coccineum: Genomic Comparison of Closely Related Tanacetum-Family Plants.</title>
        <authorList>
            <person name="Yamashiro T."/>
            <person name="Shiraishi A."/>
            <person name="Nakayama K."/>
            <person name="Satake H."/>
        </authorList>
    </citation>
    <scope>NUCLEOTIDE SEQUENCE</scope>
</reference>
<keyword evidence="2" id="KW-1185">Reference proteome</keyword>
<dbReference type="Proteomes" id="UP001151760">
    <property type="component" value="Unassembled WGS sequence"/>
</dbReference>
<evidence type="ECO:0000313" key="2">
    <source>
        <dbReference type="Proteomes" id="UP001151760"/>
    </source>
</evidence>